<evidence type="ECO:0000256" key="11">
    <source>
        <dbReference type="SAM" id="MobiDB-lite"/>
    </source>
</evidence>
<keyword evidence="8 10" id="KW-0067">ATP-binding</keyword>
<keyword evidence="5 10" id="KW-0545">Nucleotide biosynthesis</keyword>
<dbReference type="InterPro" id="IPR027417">
    <property type="entry name" value="P-loop_NTPase"/>
</dbReference>
<evidence type="ECO:0000256" key="5">
    <source>
        <dbReference type="ARBA" id="ARBA00022727"/>
    </source>
</evidence>
<comment type="caution">
    <text evidence="10">Lacks conserved residue(s) required for the propagation of feature annotation.</text>
</comment>
<keyword evidence="7 10" id="KW-0418">Kinase</keyword>
<comment type="caution">
    <text evidence="13">The sequence shown here is derived from an EMBL/GenBank/DDBJ whole genome shotgun (WGS) entry which is preliminary data.</text>
</comment>
<dbReference type="CDD" id="cd01672">
    <property type="entry name" value="TMPK"/>
    <property type="match status" value="1"/>
</dbReference>
<protein>
    <recommendedName>
        <fullName evidence="3 10">Thymidylate kinase</fullName>
        <ecNumber evidence="2 10">2.7.4.9</ecNumber>
    </recommendedName>
    <alternativeName>
        <fullName evidence="10">dTMP kinase</fullName>
    </alternativeName>
</protein>
<dbReference type="AlphaFoldDB" id="A0A0Q0Z422"/>
<proteinExistence type="inferred from homology"/>
<dbReference type="RefSeq" id="WP_055122134.1">
    <property type="nucleotide sequence ID" value="NZ_LKST01000002.1"/>
</dbReference>
<dbReference type="InterPro" id="IPR018094">
    <property type="entry name" value="Thymidylate_kinase"/>
</dbReference>
<dbReference type="PATRIC" id="fig|1544416.3.peg.939"/>
<evidence type="ECO:0000256" key="6">
    <source>
        <dbReference type="ARBA" id="ARBA00022741"/>
    </source>
</evidence>
<sequence length="208" mass="23199">MIVSIEGIDGAGKNTLVQAIRAELGADAVAFPRYEQSVPAQLAQSALRGQMGDLVDSVYGMATLFALDRYGAAEALREYREGEKIVVLDRYVASNAAYSAARLAGDLQAAREVVRWVQELEFERFGLPVPDLQVLLDTPPREASARAQRRELDDASRTRDRYERDGGLQERTYAAYRDLARRRWAGPWLVASEPQEVVQAVRSLAEER</sequence>
<gene>
    <name evidence="10 13" type="primary">tmk</name>
    <name evidence="13" type="ORF">Cocul_00934</name>
</gene>
<dbReference type="NCBIfam" id="NF005923">
    <property type="entry name" value="PRK07933.1"/>
    <property type="match status" value="1"/>
</dbReference>
<evidence type="ECO:0000259" key="12">
    <source>
        <dbReference type="Pfam" id="PF02223"/>
    </source>
</evidence>
<evidence type="ECO:0000313" key="14">
    <source>
        <dbReference type="Proteomes" id="UP000050517"/>
    </source>
</evidence>
<dbReference type="SUPFAM" id="SSF52540">
    <property type="entry name" value="P-loop containing nucleoside triphosphate hydrolases"/>
    <property type="match status" value="1"/>
</dbReference>
<name>A0A0Q0Z422_9CORY</name>
<dbReference type="GO" id="GO:0004798">
    <property type="term" value="F:dTMP kinase activity"/>
    <property type="evidence" value="ECO:0007669"/>
    <property type="project" value="UniProtKB-UniRule"/>
</dbReference>
<keyword evidence="4 10" id="KW-0808">Transferase</keyword>
<dbReference type="EMBL" id="LKST01000002">
    <property type="protein sequence ID" value="KQB84137.1"/>
    <property type="molecule type" value="Genomic_DNA"/>
</dbReference>
<dbReference type="GO" id="GO:0005829">
    <property type="term" value="C:cytosol"/>
    <property type="evidence" value="ECO:0007669"/>
    <property type="project" value="TreeGrafter"/>
</dbReference>
<dbReference type="InterPro" id="IPR039430">
    <property type="entry name" value="Thymidylate_kin-like_dom"/>
</dbReference>
<comment type="similarity">
    <text evidence="1 10">Belongs to the thymidylate kinase family.</text>
</comment>
<feature type="region of interest" description="Disordered" evidence="11">
    <location>
        <begin position="140"/>
        <end position="164"/>
    </location>
</feature>
<comment type="function">
    <text evidence="10">Phosphorylation of dTMP to form dTDP in both de novo and salvage pathways of dTTP synthesis.</text>
</comment>
<dbReference type="EC" id="2.7.4.9" evidence="2 10"/>
<evidence type="ECO:0000256" key="9">
    <source>
        <dbReference type="ARBA" id="ARBA00048743"/>
    </source>
</evidence>
<dbReference type="InterPro" id="IPR018095">
    <property type="entry name" value="Thymidylate_kin_CS"/>
</dbReference>
<dbReference type="GO" id="GO:0006227">
    <property type="term" value="P:dUDP biosynthetic process"/>
    <property type="evidence" value="ECO:0007669"/>
    <property type="project" value="TreeGrafter"/>
</dbReference>
<dbReference type="Gene3D" id="3.40.50.300">
    <property type="entry name" value="P-loop containing nucleotide triphosphate hydrolases"/>
    <property type="match status" value="1"/>
</dbReference>
<feature type="domain" description="Thymidylate kinase-like" evidence="12">
    <location>
        <begin position="5"/>
        <end position="181"/>
    </location>
</feature>
<dbReference type="HAMAP" id="MF_00165">
    <property type="entry name" value="Thymidylate_kinase"/>
    <property type="match status" value="1"/>
</dbReference>
<dbReference type="OrthoDB" id="9774907at2"/>
<accession>A0A0Q0Z422</accession>
<keyword evidence="6 10" id="KW-0547">Nucleotide-binding</keyword>
<evidence type="ECO:0000256" key="10">
    <source>
        <dbReference type="HAMAP-Rule" id="MF_00165"/>
    </source>
</evidence>
<evidence type="ECO:0000256" key="3">
    <source>
        <dbReference type="ARBA" id="ARBA00017144"/>
    </source>
</evidence>
<organism evidence="13 14">
    <name type="scientific">Corynebacterium oculi</name>
    <dbReference type="NCBI Taxonomy" id="1544416"/>
    <lineage>
        <taxon>Bacteria</taxon>
        <taxon>Bacillati</taxon>
        <taxon>Actinomycetota</taxon>
        <taxon>Actinomycetes</taxon>
        <taxon>Mycobacteriales</taxon>
        <taxon>Corynebacteriaceae</taxon>
        <taxon>Corynebacterium</taxon>
    </lineage>
</organism>
<dbReference type="GO" id="GO:0006233">
    <property type="term" value="P:dTDP biosynthetic process"/>
    <property type="evidence" value="ECO:0007669"/>
    <property type="project" value="InterPro"/>
</dbReference>
<evidence type="ECO:0000256" key="7">
    <source>
        <dbReference type="ARBA" id="ARBA00022777"/>
    </source>
</evidence>
<dbReference type="PANTHER" id="PTHR10344">
    <property type="entry name" value="THYMIDYLATE KINASE"/>
    <property type="match status" value="1"/>
</dbReference>
<dbReference type="STRING" id="1544416.Cocul_00934"/>
<evidence type="ECO:0000256" key="4">
    <source>
        <dbReference type="ARBA" id="ARBA00022679"/>
    </source>
</evidence>
<comment type="catalytic activity">
    <reaction evidence="9 10">
        <text>dTMP + ATP = dTDP + ADP</text>
        <dbReference type="Rhea" id="RHEA:13517"/>
        <dbReference type="ChEBI" id="CHEBI:30616"/>
        <dbReference type="ChEBI" id="CHEBI:58369"/>
        <dbReference type="ChEBI" id="CHEBI:63528"/>
        <dbReference type="ChEBI" id="CHEBI:456216"/>
        <dbReference type="EC" id="2.7.4.9"/>
    </reaction>
</comment>
<dbReference type="Proteomes" id="UP000050517">
    <property type="component" value="Unassembled WGS sequence"/>
</dbReference>
<keyword evidence="14" id="KW-1185">Reference proteome</keyword>
<dbReference type="GO" id="GO:0006235">
    <property type="term" value="P:dTTP biosynthetic process"/>
    <property type="evidence" value="ECO:0007669"/>
    <property type="project" value="UniProtKB-UniRule"/>
</dbReference>
<dbReference type="GO" id="GO:0005524">
    <property type="term" value="F:ATP binding"/>
    <property type="evidence" value="ECO:0007669"/>
    <property type="project" value="UniProtKB-UniRule"/>
</dbReference>
<evidence type="ECO:0000256" key="2">
    <source>
        <dbReference type="ARBA" id="ARBA00012980"/>
    </source>
</evidence>
<dbReference type="Pfam" id="PF02223">
    <property type="entry name" value="Thymidylate_kin"/>
    <property type="match status" value="1"/>
</dbReference>
<evidence type="ECO:0000313" key="13">
    <source>
        <dbReference type="EMBL" id="KQB84137.1"/>
    </source>
</evidence>
<reference evidence="13 14" key="1">
    <citation type="submission" date="2015-10" db="EMBL/GenBank/DDBJ databases">
        <title>Corynebacteirum lowii and Corynebacterium oculi species nova, derived from human clinical disease and and emended description of Corynebacterium mastiditis.</title>
        <authorList>
            <person name="Bernard K."/>
            <person name="Pacheco A.L."/>
            <person name="Mcdougall C."/>
            <person name="Burtx T."/>
            <person name="Weibe D."/>
            <person name="Tyler S."/>
            <person name="Olson A.B."/>
            <person name="Cnockaert M."/>
            <person name="Eguchi H."/>
            <person name="Kuwahara T."/>
            <person name="Nakayama-Imaohji H."/>
            <person name="Boudewijins M."/>
            <person name="Van Hoecke F."/>
            <person name="Bernier A.-M."/>
            <person name="Vandamme P."/>
        </authorList>
    </citation>
    <scope>NUCLEOTIDE SEQUENCE [LARGE SCALE GENOMIC DNA]</scope>
    <source>
        <strain evidence="13 14">NML 130210</strain>
    </source>
</reference>
<evidence type="ECO:0000256" key="8">
    <source>
        <dbReference type="ARBA" id="ARBA00022840"/>
    </source>
</evidence>
<evidence type="ECO:0000256" key="1">
    <source>
        <dbReference type="ARBA" id="ARBA00009776"/>
    </source>
</evidence>
<dbReference type="PANTHER" id="PTHR10344:SF4">
    <property type="entry name" value="UMP-CMP KINASE 2, MITOCHONDRIAL"/>
    <property type="match status" value="1"/>
</dbReference>
<dbReference type="PROSITE" id="PS01331">
    <property type="entry name" value="THYMIDYLATE_KINASE"/>
    <property type="match status" value="1"/>
</dbReference>